<keyword evidence="1 8" id="KW-0436">Ligase</keyword>
<dbReference type="RefSeq" id="WP_157027474.1">
    <property type="nucleotide sequence ID" value="NZ_WQMS01000013.1"/>
</dbReference>
<dbReference type="Pfam" id="PF03099">
    <property type="entry name" value="BPL_LplA_LipB"/>
    <property type="match status" value="1"/>
</dbReference>
<dbReference type="Proteomes" id="UP000441389">
    <property type="component" value="Unassembled WGS sequence"/>
</dbReference>
<dbReference type="Gene3D" id="3.30.930.10">
    <property type="entry name" value="Bira Bifunctional Protein, Domain 2"/>
    <property type="match status" value="1"/>
</dbReference>
<evidence type="ECO:0000313" key="9">
    <source>
        <dbReference type="Proteomes" id="UP000441389"/>
    </source>
</evidence>
<dbReference type="InterPro" id="IPR045864">
    <property type="entry name" value="aa-tRNA-synth_II/BPL/LPL"/>
</dbReference>
<evidence type="ECO:0000256" key="6">
    <source>
        <dbReference type="ARBA" id="ARBA00047846"/>
    </source>
</evidence>
<evidence type="ECO:0000259" key="7">
    <source>
        <dbReference type="PROSITE" id="PS51733"/>
    </source>
</evidence>
<reference evidence="8 9" key="1">
    <citation type="submission" date="2019-12" db="EMBL/GenBank/DDBJ databases">
        <authorList>
            <person name="Huq M.A."/>
        </authorList>
    </citation>
    <scope>NUCLEOTIDE SEQUENCE [LARGE SCALE GENOMIC DNA]</scope>
    <source>
        <strain evidence="8 9">MAH-20</strain>
    </source>
</reference>
<dbReference type="NCBIfam" id="TIGR00121">
    <property type="entry name" value="birA_ligase"/>
    <property type="match status" value="1"/>
</dbReference>
<dbReference type="InterPro" id="IPR008988">
    <property type="entry name" value="Transcriptional_repressor_C"/>
</dbReference>
<dbReference type="PANTHER" id="PTHR12835:SF5">
    <property type="entry name" value="BIOTIN--PROTEIN LIGASE"/>
    <property type="match status" value="1"/>
</dbReference>
<dbReference type="AlphaFoldDB" id="A0A6I4J1L2"/>
<evidence type="ECO:0000256" key="2">
    <source>
        <dbReference type="ARBA" id="ARBA00022741"/>
    </source>
</evidence>
<evidence type="ECO:0000256" key="1">
    <source>
        <dbReference type="ARBA" id="ARBA00022598"/>
    </source>
</evidence>
<dbReference type="InterPro" id="IPR004408">
    <property type="entry name" value="Biotin_CoA_COase_ligase"/>
</dbReference>
<proteinExistence type="predicted"/>
<evidence type="ECO:0000256" key="4">
    <source>
        <dbReference type="ARBA" id="ARBA00023267"/>
    </source>
</evidence>
<dbReference type="PANTHER" id="PTHR12835">
    <property type="entry name" value="BIOTIN PROTEIN LIGASE"/>
    <property type="match status" value="1"/>
</dbReference>
<keyword evidence="9" id="KW-1185">Reference proteome</keyword>
<evidence type="ECO:0000256" key="3">
    <source>
        <dbReference type="ARBA" id="ARBA00022840"/>
    </source>
</evidence>
<name>A0A6I4J1L2_9SPHN</name>
<dbReference type="EC" id="6.3.4.15" evidence="5"/>
<dbReference type="InterPro" id="IPR004143">
    <property type="entry name" value="BPL_LPL_catalytic"/>
</dbReference>
<dbReference type="EMBL" id="WQMS01000013">
    <property type="protein sequence ID" value="MVO78542.1"/>
    <property type="molecule type" value="Genomic_DNA"/>
</dbReference>
<evidence type="ECO:0000313" key="8">
    <source>
        <dbReference type="EMBL" id="MVO78542.1"/>
    </source>
</evidence>
<protein>
    <recommendedName>
        <fullName evidence="5">biotin--[biotin carboxyl-carrier protein] ligase</fullName>
        <ecNumber evidence="5">6.3.4.15</ecNumber>
    </recommendedName>
</protein>
<comment type="catalytic activity">
    <reaction evidence="6">
        <text>biotin + L-lysyl-[protein] + ATP = N(6)-biotinyl-L-lysyl-[protein] + AMP + diphosphate + H(+)</text>
        <dbReference type="Rhea" id="RHEA:11756"/>
        <dbReference type="Rhea" id="RHEA-COMP:9752"/>
        <dbReference type="Rhea" id="RHEA-COMP:10505"/>
        <dbReference type="ChEBI" id="CHEBI:15378"/>
        <dbReference type="ChEBI" id="CHEBI:29969"/>
        <dbReference type="ChEBI" id="CHEBI:30616"/>
        <dbReference type="ChEBI" id="CHEBI:33019"/>
        <dbReference type="ChEBI" id="CHEBI:57586"/>
        <dbReference type="ChEBI" id="CHEBI:83144"/>
        <dbReference type="ChEBI" id="CHEBI:456215"/>
        <dbReference type="EC" id="6.3.4.15"/>
    </reaction>
</comment>
<gene>
    <name evidence="8" type="ORF">GON01_11445</name>
</gene>
<keyword evidence="3" id="KW-0067">ATP-binding</keyword>
<dbReference type="GO" id="GO:0005737">
    <property type="term" value="C:cytoplasm"/>
    <property type="evidence" value="ECO:0007669"/>
    <property type="project" value="TreeGrafter"/>
</dbReference>
<keyword evidence="4" id="KW-0092">Biotin</keyword>
<dbReference type="SUPFAM" id="SSF55681">
    <property type="entry name" value="Class II aaRS and biotin synthetases"/>
    <property type="match status" value="1"/>
</dbReference>
<feature type="domain" description="BPL/LPL catalytic" evidence="7">
    <location>
        <begin position="1"/>
        <end position="169"/>
    </location>
</feature>
<evidence type="ECO:0000256" key="5">
    <source>
        <dbReference type="ARBA" id="ARBA00024227"/>
    </source>
</evidence>
<dbReference type="GO" id="GO:0005524">
    <property type="term" value="F:ATP binding"/>
    <property type="evidence" value="ECO:0007669"/>
    <property type="project" value="UniProtKB-KW"/>
</dbReference>
<dbReference type="GO" id="GO:0004077">
    <property type="term" value="F:biotin--[biotin carboxyl-carrier protein] ligase activity"/>
    <property type="evidence" value="ECO:0007669"/>
    <property type="project" value="UniProtKB-EC"/>
</dbReference>
<organism evidence="8 9">
    <name type="scientific">Sphingomonas horti</name>
    <dbReference type="NCBI Taxonomy" id="2682842"/>
    <lineage>
        <taxon>Bacteria</taxon>
        <taxon>Pseudomonadati</taxon>
        <taxon>Pseudomonadota</taxon>
        <taxon>Alphaproteobacteria</taxon>
        <taxon>Sphingomonadales</taxon>
        <taxon>Sphingomonadaceae</taxon>
        <taxon>Sphingomonas</taxon>
    </lineage>
</organism>
<dbReference type="SUPFAM" id="SSF50037">
    <property type="entry name" value="C-terminal domain of transcriptional repressors"/>
    <property type="match status" value="1"/>
</dbReference>
<dbReference type="CDD" id="cd16442">
    <property type="entry name" value="BPL"/>
    <property type="match status" value="1"/>
</dbReference>
<dbReference type="PROSITE" id="PS51733">
    <property type="entry name" value="BPL_LPL_CATALYTIC"/>
    <property type="match status" value="1"/>
</dbReference>
<keyword evidence="2" id="KW-0547">Nucleotide-binding</keyword>
<sequence>MIDIRTVPSTASTNADMLALAAAGAGEGLWLRAVEQTAGRGRQGRAWVSPPGNLYASNLVRLRPGDPNPATLAMVAAVALDEVLRAYGATPTIKWPNDLLIEGAKLTGILLERSGDAVVVGIGVNLAHSPEGLGRAVTSVAAQGLGAPDPELFLRDLAEAFARWLAVWRSGLEPVRRRWLERAHPPGTALSVRLPDQAAIDGLFDGLFDGLDADGALRLRLASGEVQVIHAGDVFLI</sequence>
<comment type="caution">
    <text evidence="8">The sequence shown here is derived from an EMBL/GenBank/DDBJ whole genome shotgun (WGS) entry which is preliminary data.</text>
</comment>
<dbReference type="Gene3D" id="2.30.30.100">
    <property type="match status" value="1"/>
</dbReference>
<dbReference type="InterPro" id="IPR003142">
    <property type="entry name" value="BPL_C"/>
</dbReference>
<accession>A0A6I4J1L2</accession>
<dbReference type="Pfam" id="PF02237">
    <property type="entry name" value="BPL_C"/>
    <property type="match status" value="1"/>
</dbReference>